<proteinExistence type="inferred from homology"/>
<evidence type="ECO:0000256" key="9">
    <source>
        <dbReference type="SAM" id="MobiDB-lite"/>
    </source>
</evidence>
<keyword evidence="5" id="KW-0378">Hydrolase</keyword>
<feature type="domain" description="HD Cas3-type" evidence="10">
    <location>
        <begin position="102"/>
        <end position="331"/>
    </location>
</feature>
<evidence type="ECO:0000256" key="7">
    <source>
        <dbReference type="ARBA" id="ARBA00022840"/>
    </source>
</evidence>
<comment type="caution">
    <text evidence="11">The sequence shown here is derived from an EMBL/GenBank/DDBJ whole genome shotgun (WGS) entry which is preliminary data.</text>
</comment>
<gene>
    <name evidence="11" type="primary">cas3f</name>
    <name evidence="11" type="ORF">QWI16_14055</name>
</gene>
<evidence type="ECO:0000256" key="1">
    <source>
        <dbReference type="ARBA" id="ARBA00006847"/>
    </source>
</evidence>
<keyword evidence="3" id="KW-0479">Metal-binding</keyword>
<evidence type="ECO:0000313" key="11">
    <source>
        <dbReference type="EMBL" id="MDO3383301.1"/>
    </source>
</evidence>
<dbReference type="InterPro" id="IPR048824">
    <property type="entry name" value="Cas3-like_C"/>
</dbReference>
<comment type="similarity">
    <text evidence="1">In the N-terminal section; belongs to the CRISPR-associated nuclease Cas3-HD family.</text>
</comment>
<dbReference type="InterPro" id="IPR013395">
    <property type="entry name" value="CRISPR-assoc_Cas3_yers"/>
</dbReference>
<evidence type="ECO:0000256" key="8">
    <source>
        <dbReference type="ARBA" id="ARBA00023118"/>
    </source>
</evidence>
<accession>A0ABT8THB2</accession>
<dbReference type="InterPro" id="IPR006483">
    <property type="entry name" value="CRISPR-assoc_Cas3_HD"/>
</dbReference>
<dbReference type="Pfam" id="PF22590">
    <property type="entry name" value="Cas3-like_C_2"/>
    <property type="match status" value="1"/>
</dbReference>
<evidence type="ECO:0000256" key="4">
    <source>
        <dbReference type="ARBA" id="ARBA00022741"/>
    </source>
</evidence>
<evidence type="ECO:0000313" key="12">
    <source>
        <dbReference type="Proteomes" id="UP001168380"/>
    </source>
</evidence>
<reference evidence="11" key="1">
    <citation type="submission" date="2023-07" db="EMBL/GenBank/DDBJ databases">
        <title>Gilvimarinus algae sp. nov., isolated from the surface of Kelp.</title>
        <authorList>
            <person name="Sun Y.Y."/>
            <person name="Gong Y."/>
            <person name="Du Z.J."/>
        </authorList>
    </citation>
    <scope>NUCLEOTIDE SEQUENCE</scope>
    <source>
        <strain evidence="11">SDUM040014</strain>
    </source>
</reference>
<dbReference type="SUPFAM" id="SSF52540">
    <property type="entry name" value="P-loop containing nucleoside triphosphate hydrolases"/>
    <property type="match status" value="1"/>
</dbReference>
<evidence type="ECO:0000256" key="3">
    <source>
        <dbReference type="ARBA" id="ARBA00022723"/>
    </source>
</evidence>
<keyword evidence="8" id="KW-0051">Antiviral defense</keyword>
<dbReference type="NCBIfam" id="TIGR02562">
    <property type="entry name" value="cas3_yersinia"/>
    <property type="match status" value="1"/>
</dbReference>
<dbReference type="EMBL" id="JAULRT010000060">
    <property type="protein sequence ID" value="MDO3383301.1"/>
    <property type="molecule type" value="Genomic_DNA"/>
</dbReference>
<dbReference type="Pfam" id="PF18019">
    <property type="entry name" value="Cas3_HD"/>
    <property type="match status" value="1"/>
</dbReference>
<evidence type="ECO:0000259" key="10">
    <source>
        <dbReference type="PROSITE" id="PS51643"/>
    </source>
</evidence>
<protein>
    <submittedName>
        <fullName evidence="11">Type I-F CRISPR-associated helicase Cas3f</fullName>
    </submittedName>
</protein>
<keyword evidence="6" id="KW-0347">Helicase</keyword>
<dbReference type="PROSITE" id="PS51643">
    <property type="entry name" value="HD_CAS3"/>
    <property type="match status" value="1"/>
</dbReference>
<organism evidence="11 12">
    <name type="scientific">Gilvimarinus algae</name>
    <dbReference type="NCBI Taxonomy" id="3058037"/>
    <lineage>
        <taxon>Bacteria</taxon>
        <taxon>Pseudomonadati</taxon>
        <taxon>Pseudomonadota</taxon>
        <taxon>Gammaproteobacteria</taxon>
        <taxon>Cellvibrionales</taxon>
        <taxon>Cellvibrionaceae</taxon>
        <taxon>Gilvimarinus</taxon>
    </lineage>
</organism>
<comment type="similarity">
    <text evidence="2">In the central section; belongs to the CRISPR-associated helicase Cas3 family.</text>
</comment>
<dbReference type="InterPro" id="IPR038257">
    <property type="entry name" value="CRISPR-assoc_Cas3_HD_sf"/>
</dbReference>
<dbReference type="Pfam" id="PF21802">
    <property type="entry name" value="Cas3-like_C"/>
    <property type="match status" value="1"/>
</dbReference>
<dbReference type="Gene3D" id="1.10.3210.30">
    <property type="match status" value="1"/>
</dbReference>
<name>A0ABT8THB2_9GAMM</name>
<evidence type="ECO:0000256" key="2">
    <source>
        <dbReference type="ARBA" id="ARBA00009046"/>
    </source>
</evidence>
<dbReference type="InterPro" id="IPR048823">
    <property type="entry name" value="Cas3_I-F_Cas2"/>
</dbReference>
<keyword evidence="4" id="KW-0547">Nucleotide-binding</keyword>
<dbReference type="InterPro" id="IPR054712">
    <property type="entry name" value="Cas3-like_dom"/>
</dbReference>
<keyword evidence="7" id="KW-0067">ATP-binding</keyword>
<sequence length="1140" mass="128575">MNVLLVSQCNKRALAETRRILDQFAERRGERTWQTPITMDGLATLKKLLRKTARRNTAVACHWIRGKDHSELMWIVGNASRFNSEGAVPTNTTERDILRTESENDWHTGEDIQLLAQLAALLHDLGKASVAFQKKLRGELVEKNLYRHEWVSLRLFLAFIGKDDDATWLQRLATPTDNDDKTWLQAGRYCRDGLDSCEPPFKNLPPLAAAIAWLVVTHHRLPVKPVVDEKGEQQYLGKWSPDFGASALPGLLQGVTHDWNEVRQSKPEEAITPYWTIKQLPIALPKWRESAAKLAVRLQRLLERRKGYSWLDNPYVMHLSRLSLMLADHHYSALPPDAKQRVSSDKNYKVYANTHKDKTLKQPLDEHLLGVAKFTASIVRSFPGFERFLPTLARHKGLKRRSKLERFRWQDRAADAAVAARDKAAEQGCFIVNMASTGCGKTLANARILNALADPELGLRASFALGLRTLTLQTGRSYRQDLHLNDDELAIKVGGSASRELFEYYESLAESTGSASVQDLMEEDGHVLYEGQHLDHPLLSKVMADPRISALVSAPTLVCTIDHLMPATEAQRAGRQMAPMLRLMSSDLVLDELDDFGMEDLPALTRLVHWGGLLGSRVLLSSATMPPALVEGMFRAYAAGRVHYLKNRGEHGGQDKSNPAVPCLWVDESVSPKLVSSTTTDFAAYHQQFVAQRVKKLQGAVTSKGANRKGEILSLDLPSVENADKADIHKDFAKPVLNAIINAHDNNHETCPHSGKKVSFGLVRMANIEPLFRVAQELYKNGAPEGYQIHLCVYHARFPLLLRSQIEYLLDGVLNRRDSGAVYEREDTRELLSSSEQPNQLFVVLGSPVTEVGRDHDYDWAVVEPSSMRSLIQLAGRVQRHRQKIPEQANIYLFDTNLRYFTERQERNGKPKLVYVKPGFEDKYSKKFRLSNHRLTHLLRESEYRHITACPRIVRDEAPLNSSNSLVDLEHARLEALMLPPTASEQPKRRGSRQGQQQELTATECWRDPQAGLTWVLPQQQPFRKQTGKEMTLVFLPDEDETCLLPHRIHEEGGRGKPHIYVSASHMVATLEWADIPMGQGISPWGRFDLLALLKEQAEAQGVSLEQCAKKFTTVNVMVGSKGSARQWWYHPALGLGEKK</sequence>
<evidence type="ECO:0000256" key="6">
    <source>
        <dbReference type="ARBA" id="ARBA00022806"/>
    </source>
</evidence>
<dbReference type="Proteomes" id="UP001168380">
    <property type="component" value="Unassembled WGS sequence"/>
</dbReference>
<evidence type="ECO:0000256" key="5">
    <source>
        <dbReference type="ARBA" id="ARBA00022801"/>
    </source>
</evidence>
<feature type="region of interest" description="Disordered" evidence="9">
    <location>
        <begin position="979"/>
        <end position="1000"/>
    </location>
</feature>
<dbReference type="RefSeq" id="WP_302714070.1">
    <property type="nucleotide sequence ID" value="NZ_JAULRT010000060.1"/>
</dbReference>
<dbReference type="InterPro" id="IPR027417">
    <property type="entry name" value="P-loop_NTPase"/>
</dbReference>
<keyword evidence="12" id="KW-1185">Reference proteome</keyword>
<dbReference type="Pfam" id="PF21384">
    <property type="entry name" value="Cas3_I-F_Cas2"/>
    <property type="match status" value="1"/>
</dbReference>